<reference evidence="5" key="3">
    <citation type="submission" date="2015-02" db="UniProtKB">
        <authorList>
            <consortium name="EnsemblProtists"/>
        </authorList>
    </citation>
    <scope>IDENTIFICATION</scope>
    <source>
        <strain evidence="5">DAOM BR144</strain>
    </source>
</reference>
<evidence type="ECO:0000256" key="1">
    <source>
        <dbReference type="ARBA" id="ARBA00009336"/>
    </source>
</evidence>
<keyword evidence="6" id="KW-1185">Reference proteome</keyword>
<dbReference type="HOGENOM" id="CLU_035132_0_0_1"/>
<dbReference type="GO" id="GO:0012505">
    <property type="term" value="C:endomembrane system"/>
    <property type="evidence" value="ECO:0007669"/>
    <property type="project" value="TreeGrafter"/>
</dbReference>
<evidence type="ECO:0000313" key="5">
    <source>
        <dbReference type="EnsemblProtists" id="PYU1_T006015"/>
    </source>
</evidence>
<reference evidence="6" key="1">
    <citation type="journal article" date="2010" name="Genome Biol.">
        <title>Genome sequence of the necrotrophic plant pathogen Pythium ultimum reveals original pathogenicity mechanisms and effector repertoire.</title>
        <authorList>
            <person name="Levesque C.A."/>
            <person name="Brouwer H."/>
            <person name="Cano L."/>
            <person name="Hamilton J.P."/>
            <person name="Holt C."/>
            <person name="Huitema E."/>
            <person name="Raffaele S."/>
            <person name="Robideau G.P."/>
            <person name="Thines M."/>
            <person name="Win J."/>
            <person name="Zerillo M.M."/>
            <person name="Beakes G.W."/>
            <person name="Boore J.L."/>
            <person name="Busam D."/>
            <person name="Dumas B."/>
            <person name="Ferriera S."/>
            <person name="Fuerstenberg S.I."/>
            <person name="Gachon C.M."/>
            <person name="Gaulin E."/>
            <person name="Govers F."/>
            <person name="Grenville-Briggs L."/>
            <person name="Horner N."/>
            <person name="Hostetler J."/>
            <person name="Jiang R.H."/>
            <person name="Johnson J."/>
            <person name="Krajaejun T."/>
            <person name="Lin H."/>
            <person name="Meijer H.J."/>
            <person name="Moore B."/>
            <person name="Morris P."/>
            <person name="Phuntmart V."/>
            <person name="Puiu D."/>
            <person name="Shetty J."/>
            <person name="Stajich J.E."/>
            <person name="Tripathy S."/>
            <person name="Wawra S."/>
            <person name="van West P."/>
            <person name="Whitty B.R."/>
            <person name="Coutinho P.M."/>
            <person name="Henrissat B."/>
            <person name="Martin F."/>
            <person name="Thomas P.D."/>
            <person name="Tyler B.M."/>
            <person name="De Vries R.P."/>
            <person name="Kamoun S."/>
            <person name="Yandell M."/>
            <person name="Tisserat N."/>
            <person name="Buell C.R."/>
        </authorList>
    </citation>
    <scope>NUCLEOTIDE SEQUENCE</scope>
    <source>
        <strain evidence="6">DAOM:BR144</strain>
    </source>
</reference>
<dbReference type="InterPro" id="IPR011583">
    <property type="entry name" value="Chitinase_II/V-like_cat"/>
</dbReference>
<dbReference type="InParanoid" id="K3WM23"/>
<evidence type="ECO:0000256" key="3">
    <source>
        <dbReference type="SAM" id="SignalP"/>
    </source>
</evidence>
<dbReference type="EMBL" id="GL376625">
    <property type="status" value="NOT_ANNOTATED_CDS"/>
    <property type="molecule type" value="Genomic_DNA"/>
</dbReference>
<keyword evidence="3" id="KW-0732">Signal</keyword>
<dbReference type="OMA" id="YSINERI"/>
<dbReference type="Proteomes" id="UP000019132">
    <property type="component" value="Unassembled WGS sequence"/>
</dbReference>
<dbReference type="STRING" id="431595.K3WM23"/>
<reference evidence="6" key="2">
    <citation type="submission" date="2010-04" db="EMBL/GenBank/DDBJ databases">
        <authorList>
            <person name="Buell R."/>
            <person name="Hamilton J."/>
            <person name="Hostetler J."/>
        </authorList>
    </citation>
    <scope>NUCLEOTIDE SEQUENCE [LARGE SCALE GENOMIC DNA]</scope>
    <source>
        <strain evidence="6">DAOM:BR144</strain>
    </source>
</reference>
<dbReference type="SMART" id="SM00636">
    <property type="entry name" value="Glyco_18"/>
    <property type="match status" value="1"/>
</dbReference>
<dbReference type="InterPro" id="IPR029070">
    <property type="entry name" value="Chitinase_insertion_sf"/>
</dbReference>
<dbReference type="GO" id="GO:0070492">
    <property type="term" value="F:oligosaccharide binding"/>
    <property type="evidence" value="ECO:0007669"/>
    <property type="project" value="TreeGrafter"/>
</dbReference>
<dbReference type="PANTHER" id="PTHR46066:SF2">
    <property type="entry name" value="CHITINASE DOMAIN-CONTAINING PROTEIN 1"/>
    <property type="match status" value="1"/>
</dbReference>
<dbReference type="Gene3D" id="3.10.50.10">
    <property type="match status" value="1"/>
</dbReference>
<proteinExistence type="inferred from homology"/>
<evidence type="ECO:0000256" key="2">
    <source>
        <dbReference type="ARBA" id="ARBA00040976"/>
    </source>
</evidence>
<name>K3WM23_GLOUD</name>
<dbReference type="InterPro" id="IPR001223">
    <property type="entry name" value="Glyco_hydro18_cat"/>
</dbReference>
<dbReference type="VEuPathDB" id="FungiDB:PYU1_G006003"/>
<dbReference type="Gene3D" id="3.20.20.80">
    <property type="entry name" value="Glycosidases"/>
    <property type="match status" value="1"/>
</dbReference>
<evidence type="ECO:0000259" key="4">
    <source>
        <dbReference type="PROSITE" id="PS51910"/>
    </source>
</evidence>
<dbReference type="PANTHER" id="PTHR46066">
    <property type="entry name" value="CHITINASE DOMAIN-CONTAINING PROTEIN 1 FAMILY MEMBER"/>
    <property type="match status" value="1"/>
</dbReference>
<accession>K3WM23</accession>
<dbReference type="GO" id="GO:0008061">
    <property type="term" value="F:chitin binding"/>
    <property type="evidence" value="ECO:0007669"/>
    <property type="project" value="InterPro"/>
</dbReference>
<dbReference type="EnsemblProtists" id="PYU1_T006015">
    <property type="protein sequence ID" value="PYU1_T006015"/>
    <property type="gene ID" value="PYU1_G006003"/>
</dbReference>
<comment type="similarity">
    <text evidence="1">Belongs to the glycosyl hydrolase 18 family.</text>
</comment>
<sequence>MRSLRKQPTLLLALLVGVALLLTMTKLEGDGGVRAAYSGGDDDDDDDDEADETDEFDFFSSNLDFVATGRDDAAVADCEGQQCSAADGAAHVAIPSVLKRGLVTKKPKVQDILKEHARFATDVSTKAFSGETLGYVTPWNNRGYDFAKLFRAKFTYISPVWLQIREDGKTHTPVVTGTHDIDAQWMRAVRGDEDGIGPKIVPRVVYERNKLASTDVPLIITQLLDLAEEHAFDGFVFEIPVVEGTMDLLLRMGDAFQDAKKLLLLVLNRSTKGGKLPITHDMFDQLLPLVHRFSMNAYDYQTPGPNAPFLWLQTTLNALTDAEKEKILLGVPFYGYDNTDAVTGPSFISTLKNEDVKKIRWDANAHECHHEYYTSFGGDHHVAFFPCLQFLYDRLQLYEQNGVGAAIWELGQGLDYFYDLL</sequence>
<dbReference type="AlphaFoldDB" id="K3WM23"/>
<dbReference type="PROSITE" id="PS51910">
    <property type="entry name" value="GH18_2"/>
    <property type="match status" value="1"/>
</dbReference>
<dbReference type="GO" id="GO:0005975">
    <property type="term" value="P:carbohydrate metabolic process"/>
    <property type="evidence" value="ECO:0007669"/>
    <property type="project" value="InterPro"/>
</dbReference>
<dbReference type="eggNOG" id="KOG2091">
    <property type="taxonomic scope" value="Eukaryota"/>
</dbReference>
<evidence type="ECO:0000313" key="6">
    <source>
        <dbReference type="Proteomes" id="UP000019132"/>
    </source>
</evidence>
<organism evidence="5 6">
    <name type="scientific">Globisporangium ultimum (strain ATCC 200006 / CBS 805.95 / DAOM BR144)</name>
    <name type="common">Pythium ultimum</name>
    <dbReference type="NCBI Taxonomy" id="431595"/>
    <lineage>
        <taxon>Eukaryota</taxon>
        <taxon>Sar</taxon>
        <taxon>Stramenopiles</taxon>
        <taxon>Oomycota</taxon>
        <taxon>Peronosporomycetes</taxon>
        <taxon>Pythiales</taxon>
        <taxon>Pythiaceae</taxon>
        <taxon>Globisporangium</taxon>
    </lineage>
</organism>
<protein>
    <recommendedName>
        <fullName evidence="2">Chitinase domain-containing protein 1</fullName>
    </recommendedName>
</protein>
<feature type="chain" id="PRO_5003871224" description="Chitinase domain-containing protein 1" evidence="3">
    <location>
        <begin position="30"/>
        <end position="421"/>
    </location>
</feature>
<feature type="signal peptide" evidence="3">
    <location>
        <begin position="1"/>
        <end position="29"/>
    </location>
</feature>
<feature type="domain" description="GH18" evidence="4">
    <location>
        <begin position="130"/>
        <end position="421"/>
    </location>
</feature>
<dbReference type="InterPro" id="IPR017853">
    <property type="entry name" value="GH"/>
</dbReference>
<dbReference type="SUPFAM" id="SSF51445">
    <property type="entry name" value="(Trans)glycosidases"/>
    <property type="match status" value="1"/>
</dbReference>